<feature type="transmembrane region" description="Helical" evidence="1">
    <location>
        <begin position="12"/>
        <end position="31"/>
    </location>
</feature>
<accession>A0A975U2K3</accession>
<evidence type="ECO:0000259" key="2">
    <source>
        <dbReference type="Pfam" id="PF03967"/>
    </source>
</evidence>
<protein>
    <submittedName>
        <fullName evidence="4">Photosynthetic reaction center subunit H</fullName>
    </submittedName>
</protein>
<keyword evidence="5" id="KW-1185">Reference proteome</keyword>
<dbReference type="KEGG" id="elio:KO353_02825"/>
<feature type="domain" description="Photosynthetic reaction centre H subunit N-terminal" evidence="2">
    <location>
        <begin position="5"/>
        <end position="136"/>
    </location>
</feature>
<dbReference type="RefSeq" id="WP_218286258.1">
    <property type="nucleotide sequence ID" value="NZ_CP076448.1"/>
</dbReference>
<evidence type="ECO:0000313" key="4">
    <source>
        <dbReference type="EMBL" id="QXM25202.1"/>
    </source>
</evidence>
<dbReference type="AlphaFoldDB" id="A0A975U2K3"/>
<dbReference type="GO" id="GO:0019684">
    <property type="term" value="P:photosynthesis, light reaction"/>
    <property type="evidence" value="ECO:0007669"/>
    <property type="project" value="InterPro"/>
</dbReference>
<dbReference type="GO" id="GO:0030077">
    <property type="term" value="C:plasma membrane light-harvesting complex"/>
    <property type="evidence" value="ECO:0007669"/>
    <property type="project" value="InterPro"/>
</dbReference>
<organism evidence="4 5">
    <name type="scientific">Elioraea tepida</name>
    <dbReference type="NCBI Taxonomy" id="2843330"/>
    <lineage>
        <taxon>Bacteria</taxon>
        <taxon>Pseudomonadati</taxon>
        <taxon>Pseudomonadota</taxon>
        <taxon>Alphaproteobacteria</taxon>
        <taxon>Acetobacterales</taxon>
        <taxon>Elioraeaceae</taxon>
        <taxon>Elioraea</taxon>
    </lineage>
</organism>
<dbReference type="Pfam" id="PF05239">
    <property type="entry name" value="PRC"/>
    <property type="match status" value="1"/>
</dbReference>
<dbReference type="NCBIfam" id="TIGR01150">
    <property type="entry name" value="puhA"/>
    <property type="match status" value="1"/>
</dbReference>
<dbReference type="Pfam" id="PF03967">
    <property type="entry name" value="PRCH"/>
    <property type="match status" value="1"/>
</dbReference>
<reference evidence="4" key="1">
    <citation type="submission" date="2021-06" db="EMBL/GenBank/DDBJ databases">
        <title>Elioraea tepida, sp. nov., a moderately thermophilic aerobic anoxygenic phototrophic bacterium isolated from an alkaline siliceous hot spring mat community in Yellowstone National Park, WY, USA.</title>
        <authorList>
            <person name="Saini M.K."/>
            <person name="Yoshida S."/>
            <person name="Sebastian A."/>
            <person name="Hirose S."/>
            <person name="Hara E."/>
            <person name="Tamaki H."/>
            <person name="Soulier N.T."/>
            <person name="Albert I."/>
            <person name="Hanada S."/>
            <person name="Bryant D.A."/>
            <person name="Tank M."/>
        </authorList>
    </citation>
    <scope>NUCLEOTIDE SEQUENCE</scope>
    <source>
        <strain evidence="4">MS-P2</strain>
    </source>
</reference>
<keyword evidence="1" id="KW-1133">Transmembrane helix</keyword>
<proteinExistence type="predicted"/>
<evidence type="ECO:0000256" key="1">
    <source>
        <dbReference type="SAM" id="Phobius"/>
    </source>
</evidence>
<name>A0A975U2K3_9PROT</name>
<dbReference type="Proteomes" id="UP000694001">
    <property type="component" value="Chromosome"/>
</dbReference>
<evidence type="ECO:0000313" key="5">
    <source>
        <dbReference type="Proteomes" id="UP000694001"/>
    </source>
</evidence>
<keyword evidence="1" id="KW-0472">Membrane</keyword>
<keyword evidence="1" id="KW-0812">Transmembrane</keyword>
<dbReference type="InterPro" id="IPR005652">
    <property type="entry name" value="Photo_RC_H"/>
</dbReference>
<dbReference type="EMBL" id="CP076448">
    <property type="protein sequence ID" value="QXM25202.1"/>
    <property type="molecule type" value="Genomic_DNA"/>
</dbReference>
<sequence>MPSTTITEHFDIAFISLYVFWLFFAALVFWLHRESKREGYPLVTDRKGRVRVVGFPDMPPPKTFITHDGHSITVPRTNEVEPPVVGAVPAASFFGAPLVPTGNPMVDGVGPAAYAQRADVPDLTFDDGVPKIVPLRTAPGWTLAAEDPDPRGMPVVGADGKVAGTCTDAWIDISEVLVRYLEVDIGTRRVLVPMTLARVDGKKKQIRVVSVLASQFADAPGLANPNQVTLREEDRICAYFASGHLYATRARQEPLI</sequence>
<dbReference type="InterPro" id="IPR015810">
    <property type="entry name" value="Photo_RC_H_N"/>
</dbReference>
<evidence type="ECO:0000259" key="3">
    <source>
        <dbReference type="Pfam" id="PF05239"/>
    </source>
</evidence>
<gene>
    <name evidence="4" type="primary">puhA</name>
    <name evidence="4" type="ORF">KO353_02825</name>
</gene>
<feature type="domain" description="PRC-barrel" evidence="3">
    <location>
        <begin position="147"/>
        <end position="208"/>
    </location>
</feature>
<dbReference type="InterPro" id="IPR027275">
    <property type="entry name" value="PRC-brl_dom"/>
</dbReference>